<dbReference type="Gene3D" id="2.30.30.50">
    <property type="match status" value="1"/>
</dbReference>
<dbReference type="InterPro" id="IPR024690">
    <property type="entry name" value="CN_hydtase_beta_dom_C"/>
</dbReference>
<dbReference type="Pfam" id="PF02211">
    <property type="entry name" value="NHase_beta_C"/>
    <property type="match status" value="1"/>
</dbReference>
<dbReference type="OrthoDB" id="3478924at2"/>
<evidence type="ECO:0000259" key="1">
    <source>
        <dbReference type="Pfam" id="PF02211"/>
    </source>
</evidence>
<accession>A0A1H5B4R4</accession>
<evidence type="ECO:0000313" key="2">
    <source>
        <dbReference type="EMBL" id="SED49415.1"/>
    </source>
</evidence>
<dbReference type="AlphaFoldDB" id="A0A1H5B4R4"/>
<reference evidence="3" key="1">
    <citation type="submission" date="2016-10" db="EMBL/GenBank/DDBJ databases">
        <authorList>
            <person name="Varghese N."/>
        </authorList>
    </citation>
    <scope>NUCLEOTIDE SEQUENCE [LARGE SCALE GENOMIC DNA]</scope>
    <source>
        <strain evidence="3">DSM 44719</strain>
    </source>
</reference>
<name>A0A1H5B4R4_RHOJO</name>
<protein>
    <submittedName>
        <fullName evidence="2">Nitrile hydratase beta subunit</fullName>
    </submittedName>
</protein>
<organism evidence="2 3">
    <name type="scientific">Rhodococcus jostii</name>
    <dbReference type="NCBI Taxonomy" id="132919"/>
    <lineage>
        <taxon>Bacteria</taxon>
        <taxon>Bacillati</taxon>
        <taxon>Actinomycetota</taxon>
        <taxon>Actinomycetes</taxon>
        <taxon>Mycobacteriales</taxon>
        <taxon>Nocardiaceae</taxon>
        <taxon>Rhodococcus</taxon>
    </lineage>
</organism>
<feature type="domain" description="Nitrile hydratase beta subunit" evidence="1">
    <location>
        <begin position="2"/>
        <end position="94"/>
    </location>
</feature>
<dbReference type="Proteomes" id="UP000183407">
    <property type="component" value="Unassembled WGS sequence"/>
</dbReference>
<dbReference type="RefSeq" id="WP_073363709.1">
    <property type="nucleotide sequence ID" value="NZ_FNTL01000004.1"/>
</dbReference>
<proteinExistence type="predicted"/>
<dbReference type="SUPFAM" id="SSF50090">
    <property type="entry name" value="Electron transport accessory proteins"/>
    <property type="match status" value="1"/>
</dbReference>
<evidence type="ECO:0000313" key="3">
    <source>
        <dbReference type="Proteomes" id="UP000183407"/>
    </source>
</evidence>
<dbReference type="InterPro" id="IPR008990">
    <property type="entry name" value="Elect_transpt_acc-like_dom_sf"/>
</dbReference>
<sequence>MTKKFEIGDRVTVTNATSMFHTRTQAFIRGRTGVVVEHRPEWVIPEDEAWGRVDDGRTEPFYVVRFQQTDLWPRYSGFEIDTLETECSERWLEPAGEADT</sequence>
<dbReference type="EMBL" id="FNTL01000004">
    <property type="protein sequence ID" value="SED49415.1"/>
    <property type="molecule type" value="Genomic_DNA"/>
</dbReference>
<gene>
    <name evidence="2" type="ORF">SAMN04490220_4647</name>
</gene>